<evidence type="ECO:0000313" key="5">
    <source>
        <dbReference type="Proteomes" id="UP000014113"/>
    </source>
</evidence>
<proteinExistence type="predicted"/>
<dbReference type="CDD" id="cd08187">
    <property type="entry name" value="BDH"/>
    <property type="match status" value="1"/>
</dbReference>
<dbReference type="RefSeq" id="WP_016184219.1">
    <property type="nucleotide sequence ID" value="NZ_JXKI01000017.1"/>
</dbReference>
<dbReference type="STRING" id="1121865.OMW_02122"/>
<evidence type="ECO:0000259" key="3">
    <source>
        <dbReference type="Pfam" id="PF25137"/>
    </source>
</evidence>
<keyword evidence="1" id="KW-0560">Oxidoreductase</keyword>
<evidence type="ECO:0000259" key="2">
    <source>
        <dbReference type="Pfam" id="PF00465"/>
    </source>
</evidence>
<dbReference type="SUPFAM" id="SSF56796">
    <property type="entry name" value="Dehydroquinate synthase-like"/>
    <property type="match status" value="1"/>
</dbReference>
<protein>
    <submittedName>
        <fullName evidence="4">NADH-dependent butanol dehydrogenase A</fullName>
    </submittedName>
</protein>
<gene>
    <name evidence="4" type="ORF">I568_00153</name>
</gene>
<dbReference type="GO" id="GO:1990362">
    <property type="term" value="F:butanol dehydrogenase (NAD+) activity"/>
    <property type="evidence" value="ECO:0007669"/>
    <property type="project" value="InterPro"/>
</dbReference>
<dbReference type="InterPro" id="IPR056798">
    <property type="entry name" value="ADH_Fe_C"/>
</dbReference>
<dbReference type="GO" id="GO:0005829">
    <property type="term" value="C:cytosol"/>
    <property type="evidence" value="ECO:0007669"/>
    <property type="project" value="TreeGrafter"/>
</dbReference>
<keyword evidence="5" id="KW-1185">Reference proteome</keyword>
<comment type="caution">
    <text evidence="4">The sequence shown here is derived from an EMBL/GenBank/DDBJ whole genome shotgun (WGS) entry which is preliminary data.</text>
</comment>
<dbReference type="Gene3D" id="1.20.1090.10">
    <property type="entry name" value="Dehydroquinate synthase-like - alpha domain"/>
    <property type="match status" value="1"/>
</dbReference>
<dbReference type="InterPro" id="IPR001670">
    <property type="entry name" value="ADH_Fe/GldA"/>
</dbReference>
<dbReference type="FunFam" id="3.40.50.1970:FF:000003">
    <property type="entry name" value="Alcohol dehydrogenase, iron-containing"/>
    <property type="match status" value="1"/>
</dbReference>
<evidence type="ECO:0000313" key="4">
    <source>
        <dbReference type="EMBL" id="EOW87867.1"/>
    </source>
</evidence>
<organism evidence="4 5">
    <name type="scientific">Enterococcus columbae DSM 7374 = ATCC 51263</name>
    <dbReference type="NCBI Taxonomy" id="1121865"/>
    <lineage>
        <taxon>Bacteria</taxon>
        <taxon>Bacillati</taxon>
        <taxon>Bacillota</taxon>
        <taxon>Bacilli</taxon>
        <taxon>Lactobacillales</taxon>
        <taxon>Enterococcaceae</taxon>
        <taxon>Enterococcus</taxon>
    </lineage>
</organism>
<name>S1NFT8_9ENTE</name>
<evidence type="ECO:0000256" key="1">
    <source>
        <dbReference type="ARBA" id="ARBA00023002"/>
    </source>
</evidence>
<feature type="domain" description="Fe-containing alcohol dehydrogenase-like C-terminal" evidence="3">
    <location>
        <begin position="189"/>
        <end position="388"/>
    </location>
</feature>
<dbReference type="Proteomes" id="UP000014113">
    <property type="component" value="Unassembled WGS sequence"/>
</dbReference>
<dbReference type="Pfam" id="PF25137">
    <property type="entry name" value="ADH_Fe_C"/>
    <property type="match status" value="1"/>
</dbReference>
<dbReference type="PANTHER" id="PTHR43633:SF1">
    <property type="entry name" value="ALCOHOL DEHYDROGENASE YQHD"/>
    <property type="match status" value="1"/>
</dbReference>
<dbReference type="PATRIC" id="fig|1121865.3.peg.2066"/>
<dbReference type="eggNOG" id="COG1979">
    <property type="taxonomic scope" value="Bacteria"/>
</dbReference>
<sequence length="395" mass="43440">MENFNFYVPTDVRFGKDRLGELPEVLNEFGKRVLLVYGGGSIKRIGLYDKLMTILKDNGNEVFELSGIDPNPRIESVREGVALCREHQVDVVLAVGGGSVIDCSKVICGATFYEKDAWDLVLSRNYAGPALPLVTILTLSATGTEMNRNAVISNLKTRQKLGIYGKNLLPKASFLDPQNTYTVSQYQTLAGSADILSHLMEQYFDLTPGTEVQDSIAEALMKTVIQCLPVALKEPDNYDARANLMWASTLALNGLPGTGRKGAWSCHPMEHELSAFYDITHGIGLAILTPRWLDHVLNEKTLPKIERFARNVWGITEKDAMTAAKMGIQALYDFFVLNGVPMTLPAVGINSEGEFEAMARQAVDHSTIATAAFSPLNVEDVVAIYQACMKDSHFI</sequence>
<dbReference type="Pfam" id="PF00465">
    <property type="entry name" value="Fe-ADH"/>
    <property type="match status" value="1"/>
</dbReference>
<dbReference type="AlphaFoldDB" id="S1NFT8"/>
<dbReference type="EMBL" id="ASWJ01000001">
    <property type="protein sequence ID" value="EOW87867.1"/>
    <property type="molecule type" value="Genomic_DNA"/>
</dbReference>
<dbReference type="Gene3D" id="3.40.50.1970">
    <property type="match status" value="1"/>
</dbReference>
<reference evidence="4 5" key="1">
    <citation type="submission" date="2013-03" db="EMBL/GenBank/DDBJ databases">
        <title>The Genome Sequence of Enterococcus columbae ATCC_51263 (PacBio/Illumina hybrid assembly).</title>
        <authorList>
            <consortium name="The Broad Institute Genomics Platform"/>
            <consortium name="The Broad Institute Genome Sequencing Center for Infectious Disease"/>
            <person name="Earl A."/>
            <person name="Russ C."/>
            <person name="Gilmore M."/>
            <person name="Surin D."/>
            <person name="Walker B."/>
            <person name="Young S."/>
            <person name="Zeng Q."/>
            <person name="Gargeya S."/>
            <person name="Fitzgerald M."/>
            <person name="Haas B."/>
            <person name="Abouelleil A."/>
            <person name="Allen A.W."/>
            <person name="Alvarado L."/>
            <person name="Arachchi H.M."/>
            <person name="Berlin A.M."/>
            <person name="Chapman S.B."/>
            <person name="Gainer-Dewar J."/>
            <person name="Goldberg J."/>
            <person name="Griggs A."/>
            <person name="Gujja S."/>
            <person name="Hansen M."/>
            <person name="Howarth C."/>
            <person name="Imamovic A."/>
            <person name="Ireland A."/>
            <person name="Larimer J."/>
            <person name="McCowan C."/>
            <person name="Murphy C."/>
            <person name="Pearson M."/>
            <person name="Poon T.W."/>
            <person name="Priest M."/>
            <person name="Roberts A."/>
            <person name="Saif S."/>
            <person name="Shea T."/>
            <person name="Sisk P."/>
            <person name="Sykes S."/>
            <person name="Wortman J."/>
            <person name="Nusbaum C."/>
            <person name="Birren B."/>
        </authorList>
    </citation>
    <scope>NUCLEOTIDE SEQUENCE [LARGE SCALE GENOMIC DNA]</scope>
    <source>
        <strain evidence="4 5">ATCC 51263</strain>
    </source>
</reference>
<accession>S1NFT8</accession>
<feature type="domain" description="Alcohol dehydrogenase iron-type/glycerol dehydrogenase GldA" evidence="2">
    <location>
        <begin position="9"/>
        <end position="177"/>
    </location>
</feature>
<dbReference type="GO" id="GO:0008106">
    <property type="term" value="F:alcohol dehydrogenase (NADP+) activity"/>
    <property type="evidence" value="ECO:0007669"/>
    <property type="project" value="TreeGrafter"/>
</dbReference>
<dbReference type="PANTHER" id="PTHR43633">
    <property type="entry name" value="ALCOHOL DEHYDROGENASE YQHD"/>
    <property type="match status" value="1"/>
</dbReference>
<dbReference type="PROSITE" id="PS00060">
    <property type="entry name" value="ADH_IRON_2"/>
    <property type="match status" value="1"/>
</dbReference>
<dbReference type="InterPro" id="IPR018211">
    <property type="entry name" value="ADH_Fe_CS"/>
</dbReference>
<dbReference type="GO" id="GO:1990002">
    <property type="term" value="F:methylglyoxal reductase (NADPH) (acetol producing) activity"/>
    <property type="evidence" value="ECO:0007669"/>
    <property type="project" value="TreeGrafter"/>
</dbReference>
<dbReference type="GO" id="GO:0046872">
    <property type="term" value="F:metal ion binding"/>
    <property type="evidence" value="ECO:0007669"/>
    <property type="project" value="InterPro"/>
</dbReference>
<dbReference type="InterPro" id="IPR044731">
    <property type="entry name" value="BDH-like"/>
</dbReference>
<dbReference type="OrthoDB" id="9801156at2"/>